<feature type="transmembrane region" description="Helical" evidence="1">
    <location>
        <begin position="67"/>
        <end position="87"/>
    </location>
</feature>
<keyword evidence="1" id="KW-1133">Transmembrane helix</keyword>
<feature type="transmembrane region" description="Helical" evidence="1">
    <location>
        <begin position="6"/>
        <end position="28"/>
    </location>
</feature>
<protein>
    <recommendedName>
        <fullName evidence="4">Holin</fullName>
    </recommendedName>
</protein>
<name>A0ABT6XMJ0_9FLAO</name>
<evidence type="ECO:0008006" key="4">
    <source>
        <dbReference type="Google" id="ProtNLM"/>
    </source>
</evidence>
<accession>A0ABT6XMJ0</accession>
<organism evidence="2 3">
    <name type="scientific">Flavobacterium sedimenticola</name>
    <dbReference type="NCBI Taxonomy" id="3043286"/>
    <lineage>
        <taxon>Bacteria</taxon>
        <taxon>Pseudomonadati</taxon>
        <taxon>Bacteroidota</taxon>
        <taxon>Flavobacteriia</taxon>
        <taxon>Flavobacteriales</taxon>
        <taxon>Flavobacteriaceae</taxon>
        <taxon>Flavobacterium</taxon>
    </lineage>
</organism>
<sequence>MKLLELLNQLGIETPSFIAGMSGAIAFITKRKDMNWTTRFLTVLSGGFTANYLTPITGEWLSLNEKALYGIAFLLGYSGMKSVEVILSRFTKQLHKSDNEKPQQ</sequence>
<dbReference type="Proteomes" id="UP001230035">
    <property type="component" value="Unassembled WGS sequence"/>
</dbReference>
<keyword evidence="1" id="KW-0472">Membrane</keyword>
<evidence type="ECO:0000313" key="3">
    <source>
        <dbReference type="Proteomes" id="UP001230035"/>
    </source>
</evidence>
<proteinExistence type="predicted"/>
<comment type="caution">
    <text evidence="2">The sequence shown here is derived from an EMBL/GenBank/DDBJ whole genome shotgun (WGS) entry which is preliminary data.</text>
</comment>
<gene>
    <name evidence="2" type="ORF">QHT84_02675</name>
</gene>
<feature type="transmembrane region" description="Helical" evidence="1">
    <location>
        <begin position="40"/>
        <end position="61"/>
    </location>
</feature>
<dbReference type="RefSeq" id="WP_283237992.1">
    <property type="nucleotide sequence ID" value="NZ_JASGBP010000001.1"/>
</dbReference>
<dbReference type="EMBL" id="JASGBP010000001">
    <property type="protein sequence ID" value="MDI9256313.1"/>
    <property type="molecule type" value="Genomic_DNA"/>
</dbReference>
<reference evidence="2 3" key="1">
    <citation type="submission" date="2023-05" db="EMBL/GenBank/DDBJ databases">
        <title>Flavobacterium sedimenti sp. nov., isolated from the sediment.</title>
        <authorList>
            <person name="Wu N."/>
        </authorList>
    </citation>
    <scope>NUCLEOTIDE SEQUENCE [LARGE SCALE GENOMIC DNA]</scope>
    <source>
        <strain evidence="2 3">YZ-48</strain>
    </source>
</reference>
<keyword evidence="3" id="KW-1185">Reference proteome</keyword>
<evidence type="ECO:0000313" key="2">
    <source>
        <dbReference type="EMBL" id="MDI9256313.1"/>
    </source>
</evidence>
<keyword evidence="1" id="KW-0812">Transmembrane</keyword>
<evidence type="ECO:0000256" key="1">
    <source>
        <dbReference type="SAM" id="Phobius"/>
    </source>
</evidence>